<keyword evidence="2" id="KW-1185">Reference proteome</keyword>
<reference evidence="1" key="1">
    <citation type="journal article" date="2023" name="Mol. Phylogenet. Evol.">
        <title>Genome-scale phylogeny and comparative genomics of the fungal order Sordariales.</title>
        <authorList>
            <person name="Hensen N."/>
            <person name="Bonometti L."/>
            <person name="Westerberg I."/>
            <person name="Brannstrom I.O."/>
            <person name="Guillou S."/>
            <person name="Cros-Aarteil S."/>
            <person name="Calhoun S."/>
            <person name="Haridas S."/>
            <person name="Kuo A."/>
            <person name="Mondo S."/>
            <person name="Pangilinan J."/>
            <person name="Riley R."/>
            <person name="LaButti K."/>
            <person name="Andreopoulos B."/>
            <person name="Lipzen A."/>
            <person name="Chen C."/>
            <person name="Yan M."/>
            <person name="Daum C."/>
            <person name="Ng V."/>
            <person name="Clum A."/>
            <person name="Steindorff A."/>
            <person name="Ohm R.A."/>
            <person name="Martin F."/>
            <person name="Silar P."/>
            <person name="Natvig D.O."/>
            <person name="Lalanne C."/>
            <person name="Gautier V."/>
            <person name="Ament-Velasquez S.L."/>
            <person name="Kruys A."/>
            <person name="Hutchinson M.I."/>
            <person name="Powell A.J."/>
            <person name="Barry K."/>
            <person name="Miller A.N."/>
            <person name="Grigoriev I.V."/>
            <person name="Debuchy R."/>
            <person name="Gladieux P."/>
            <person name="Hiltunen Thoren M."/>
            <person name="Johannesson H."/>
        </authorList>
    </citation>
    <scope>NUCLEOTIDE SEQUENCE</scope>
    <source>
        <strain evidence="1">SMH4131-1</strain>
    </source>
</reference>
<dbReference type="AlphaFoldDB" id="A0AAE0J5T7"/>
<sequence length="96" mass="10434">MCRRVRNKAALRLAILLGKRVAPLSTCHLSHSALSLSGGPARCYGFMMTCLRGGLEAVHQTSALATLDFCSHRKGTPQLQTQKAVGWSRKFVVVIP</sequence>
<organism evidence="1 2">
    <name type="scientific">Cercophora scortea</name>
    <dbReference type="NCBI Taxonomy" id="314031"/>
    <lineage>
        <taxon>Eukaryota</taxon>
        <taxon>Fungi</taxon>
        <taxon>Dikarya</taxon>
        <taxon>Ascomycota</taxon>
        <taxon>Pezizomycotina</taxon>
        <taxon>Sordariomycetes</taxon>
        <taxon>Sordariomycetidae</taxon>
        <taxon>Sordariales</taxon>
        <taxon>Lasiosphaeriaceae</taxon>
        <taxon>Cercophora</taxon>
    </lineage>
</organism>
<evidence type="ECO:0000313" key="2">
    <source>
        <dbReference type="Proteomes" id="UP001286456"/>
    </source>
</evidence>
<comment type="caution">
    <text evidence="1">The sequence shown here is derived from an EMBL/GenBank/DDBJ whole genome shotgun (WGS) entry which is preliminary data.</text>
</comment>
<protein>
    <submittedName>
        <fullName evidence="1">Uncharacterized protein</fullName>
    </submittedName>
</protein>
<dbReference type="Proteomes" id="UP001286456">
    <property type="component" value="Unassembled WGS sequence"/>
</dbReference>
<accession>A0AAE0J5T7</accession>
<gene>
    <name evidence="1" type="ORF">B0T19DRAFT_75656</name>
</gene>
<dbReference type="EMBL" id="JAUEPO010000001">
    <property type="protein sequence ID" value="KAK3337492.1"/>
    <property type="molecule type" value="Genomic_DNA"/>
</dbReference>
<evidence type="ECO:0000313" key="1">
    <source>
        <dbReference type="EMBL" id="KAK3337492.1"/>
    </source>
</evidence>
<name>A0AAE0J5T7_9PEZI</name>
<reference evidence="1" key="2">
    <citation type="submission" date="2023-06" db="EMBL/GenBank/DDBJ databases">
        <authorList>
            <consortium name="Lawrence Berkeley National Laboratory"/>
            <person name="Haridas S."/>
            <person name="Hensen N."/>
            <person name="Bonometti L."/>
            <person name="Westerberg I."/>
            <person name="Brannstrom I.O."/>
            <person name="Guillou S."/>
            <person name="Cros-Aarteil S."/>
            <person name="Calhoun S."/>
            <person name="Kuo A."/>
            <person name="Mondo S."/>
            <person name="Pangilinan J."/>
            <person name="Riley R."/>
            <person name="Labutti K."/>
            <person name="Andreopoulos B."/>
            <person name="Lipzen A."/>
            <person name="Chen C."/>
            <person name="Yanf M."/>
            <person name="Daum C."/>
            <person name="Ng V."/>
            <person name="Clum A."/>
            <person name="Steindorff A."/>
            <person name="Ohm R."/>
            <person name="Martin F."/>
            <person name="Silar P."/>
            <person name="Natvig D."/>
            <person name="Lalanne C."/>
            <person name="Gautier V."/>
            <person name="Ament-Velasquez S.L."/>
            <person name="Kruys A."/>
            <person name="Hutchinson M.I."/>
            <person name="Powell A.J."/>
            <person name="Barry K."/>
            <person name="Miller A.N."/>
            <person name="Grigoriev I.V."/>
            <person name="Debuchy R."/>
            <person name="Gladieux P."/>
            <person name="Thoren M.H."/>
            <person name="Johannesson H."/>
        </authorList>
    </citation>
    <scope>NUCLEOTIDE SEQUENCE</scope>
    <source>
        <strain evidence="1">SMH4131-1</strain>
    </source>
</reference>
<proteinExistence type="predicted"/>